<feature type="transmembrane region" description="Helical" evidence="1">
    <location>
        <begin position="14"/>
        <end position="36"/>
    </location>
</feature>
<dbReference type="AlphaFoldDB" id="A0AAQ1UP03"/>
<evidence type="ECO:0000313" key="3">
    <source>
        <dbReference type="Proteomes" id="UP000255283"/>
    </source>
</evidence>
<organism evidence="2 3">
    <name type="scientific">Segatella buccae</name>
    <dbReference type="NCBI Taxonomy" id="28126"/>
    <lineage>
        <taxon>Bacteria</taxon>
        <taxon>Pseudomonadati</taxon>
        <taxon>Bacteroidota</taxon>
        <taxon>Bacteroidia</taxon>
        <taxon>Bacteroidales</taxon>
        <taxon>Prevotellaceae</taxon>
        <taxon>Segatella</taxon>
    </lineage>
</organism>
<accession>A0AAQ1UP03</accession>
<proteinExistence type="predicted"/>
<gene>
    <name evidence="2" type="ORF">NCTC13063_02249</name>
</gene>
<comment type="caution">
    <text evidence="2">The sequence shown here is derived from an EMBL/GenBank/DDBJ whole genome shotgun (WGS) entry which is preliminary data.</text>
</comment>
<feature type="transmembrane region" description="Helical" evidence="1">
    <location>
        <begin position="56"/>
        <end position="77"/>
    </location>
</feature>
<dbReference type="EMBL" id="UGTJ01000002">
    <property type="protein sequence ID" value="SUB96490.1"/>
    <property type="molecule type" value="Genomic_DNA"/>
</dbReference>
<sequence>MKHSLPRRLPAERLSLRVLYVLLALTALLFAAFFLVGFDRPSLENPGFRDPLFTDVLLWFALALAALALGAGAWALWRGLRQRDGSERVVNGVPAAKISMGVAALTAVVVLLSFVCGSPAPVTVNGSPFADVFWLKAADMFVATSLVLMLVAVGAVVFGYTRYYRKERPRP</sequence>
<feature type="transmembrane region" description="Helical" evidence="1">
    <location>
        <begin position="140"/>
        <end position="160"/>
    </location>
</feature>
<keyword evidence="1" id="KW-0472">Membrane</keyword>
<evidence type="ECO:0000313" key="2">
    <source>
        <dbReference type="EMBL" id="SUB96490.1"/>
    </source>
</evidence>
<dbReference type="Proteomes" id="UP000255283">
    <property type="component" value="Unassembled WGS sequence"/>
</dbReference>
<feature type="transmembrane region" description="Helical" evidence="1">
    <location>
        <begin position="98"/>
        <end position="120"/>
    </location>
</feature>
<reference evidence="2 3" key="1">
    <citation type="submission" date="2018-06" db="EMBL/GenBank/DDBJ databases">
        <authorList>
            <consortium name="Pathogen Informatics"/>
            <person name="Doyle S."/>
        </authorList>
    </citation>
    <scope>NUCLEOTIDE SEQUENCE [LARGE SCALE GENOMIC DNA]</scope>
    <source>
        <strain evidence="2 3">NCTC13063</strain>
    </source>
</reference>
<keyword evidence="1" id="KW-1133">Transmembrane helix</keyword>
<protein>
    <submittedName>
        <fullName evidence="2">Uncharacterized protein</fullName>
    </submittedName>
</protein>
<evidence type="ECO:0000256" key="1">
    <source>
        <dbReference type="SAM" id="Phobius"/>
    </source>
</evidence>
<keyword evidence="1" id="KW-0812">Transmembrane</keyword>
<name>A0AAQ1UP03_9BACT</name>
<dbReference type="RefSeq" id="WP_115154226.1">
    <property type="nucleotide sequence ID" value="NZ_UGTJ01000002.1"/>
</dbReference>